<dbReference type="Proteomes" id="UP000095649">
    <property type="component" value="Unassembled WGS sequence"/>
</dbReference>
<keyword evidence="4" id="KW-1003">Cell membrane</keyword>
<dbReference type="RefSeq" id="WP_055184337.1">
    <property type="nucleotide sequence ID" value="NZ_CYXN01000001.1"/>
</dbReference>
<dbReference type="GO" id="GO:1903785">
    <property type="term" value="P:L-valine transmembrane transport"/>
    <property type="evidence" value="ECO:0007669"/>
    <property type="project" value="TreeGrafter"/>
</dbReference>
<feature type="transmembrane region" description="Helical" evidence="8">
    <location>
        <begin position="202"/>
        <end position="221"/>
    </location>
</feature>
<reference evidence="9 10" key="1">
    <citation type="submission" date="2015-09" db="EMBL/GenBank/DDBJ databases">
        <authorList>
            <consortium name="Pathogen Informatics"/>
        </authorList>
    </citation>
    <scope>NUCLEOTIDE SEQUENCE [LARGE SCALE GENOMIC DNA]</scope>
    <source>
        <strain evidence="9 10">2789STDY5834970</strain>
    </source>
</reference>
<name>A0A173QVV7_9FIRM</name>
<evidence type="ECO:0000256" key="4">
    <source>
        <dbReference type="ARBA" id="ARBA00022475"/>
    </source>
</evidence>
<proteinExistence type="inferred from homology"/>
<comment type="subcellular location">
    <subcellularLocation>
        <location evidence="1">Cell membrane</location>
        <topology evidence="1">Multi-pass membrane protein</topology>
    </subcellularLocation>
</comment>
<evidence type="ECO:0000313" key="9">
    <source>
        <dbReference type="EMBL" id="CUM69742.1"/>
    </source>
</evidence>
<evidence type="ECO:0000256" key="6">
    <source>
        <dbReference type="ARBA" id="ARBA00022989"/>
    </source>
</evidence>
<dbReference type="PANTHER" id="PTHR34979">
    <property type="entry name" value="INNER MEMBRANE PROTEIN YGAZ"/>
    <property type="match status" value="1"/>
</dbReference>
<sequence length="258" mass="27650">MESKQRLLEPQLVQTGRTDQFSRKVFCDGMRDGVPIALGYFAVSFSLGIAARKAGFTPFQGFLVSLLNNASAGEYAAFALIMANATCFEVAVITLIANARYLLMSCALAQRFAPETPFWHRLLIGYDVTDELFGITIARPGSLNPYYTYGAILLAAPAWASGTALGIIAGNLLPLRVVSALSVALYGMFLAIIIPPARKDRIVAVLVVISFALSFLCSYLPGISALSEGTRTILLTVAISGAAAVLFPVRQEENEDDA</sequence>
<evidence type="ECO:0000313" key="10">
    <source>
        <dbReference type="Proteomes" id="UP000095649"/>
    </source>
</evidence>
<evidence type="ECO:0000256" key="2">
    <source>
        <dbReference type="ARBA" id="ARBA00010735"/>
    </source>
</evidence>
<dbReference type="Pfam" id="PF03591">
    <property type="entry name" value="AzlC"/>
    <property type="match status" value="1"/>
</dbReference>
<organism evidence="9 10">
    <name type="scientific">Faecalibacterium prausnitzii</name>
    <dbReference type="NCBI Taxonomy" id="853"/>
    <lineage>
        <taxon>Bacteria</taxon>
        <taxon>Bacillati</taxon>
        <taxon>Bacillota</taxon>
        <taxon>Clostridia</taxon>
        <taxon>Eubacteriales</taxon>
        <taxon>Oscillospiraceae</taxon>
        <taxon>Faecalibacterium</taxon>
    </lineage>
</organism>
<dbReference type="EMBL" id="CYXN01000001">
    <property type="protein sequence ID" value="CUM69742.1"/>
    <property type="molecule type" value="Genomic_DNA"/>
</dbReference>
<evidence type="ECO:0000256" key="1">
    <source>
        <dbReference type="ARBA" id="ARBA00004651"/>
    </source>
</evidence>
<feature type="transmembrane region" description="Helical" evidence="8">
    <location>
        <begin position="233"/>
        <end position="249"/>
    </location>
</feature>
<accession>A0A173QVV7</accession>
<dbReference type="AlphaFoldDB" id="A0A173QVV7"/>
<dbReference type="PANTHER" id="PTHR34979:SF1">
    <property type="entry name" value="INNER MEMBRANE PROTEIN YGAZ"/>
    <property type="match status" value="1"/>
</dbReference>
<keyword evidence="7 8" id="KW-0472">Membrane</keyword>
<keyword evidence="3" id="KW-0813">Transport</keyword>
<keyword evidence="6 8" id="KW-1133">Transmembrane helix</keyword>
<feature type="transmembrane region" description="Helical" evidence="8">
    <location>
        <begin position="33"/>
        <end position="55"/>
    </location>
</feature>
<dbReference type="OrthoDB" id="3177005at2"/>
<keyword evidence="5 8" id="KW-0812">Transmembrane</keyword>
<evidence type="ECO:0000256" key="8">
    <source>
        <dbReference type="SAM" id="Phobius"/>
    </source>
</evidence>
<feature type="transmembrane region" description="Helical" evidence="8">
    <location>
        <begin position="146"/>
        <end position="169"/>
    </location>
</feature>
<dbReference type="InterPro" id="IPR011606">
    <property type="entry name" value="Brnchd-chn_aa_trnsp_permease"/>
</dbReference>
<gene>
    <name evidence="9" type="primary">ygaZ</name>
    <name evidence="9" type="ORF">ERS852582_00095</name>
</gene>
<evidence type="ECO:0000256" key="5">
    <source>
        <dbReference type="ARBA" id="ARBA00022692"/>
    </source>
</evidence>
<evidence type="ECO:0000256" key="7">
    <source>
        <dbReference type="ARBA" id="ARBA00023136"/>
    </source>
</evidence>
<feature type="transmembrane region" description="Helical" evidence="8">
    <location>
        <begin position="75"/>
        <end position="97"/>
    </location>
</feature>
<dbReference type="GO" id="GO:0005886">
    <property type="term" value="C:plasma membrane"/>
    <property type="evidence" value="ECO:0007669"/>
    <property type="project" value="UniProtKB-SubCell"/>
</dbReference>
<protein>
    <submittedName>
        <fullName evidence="9">Inner membrane protein YgaZ</fullName>
    </submittedName>
</protein>
<evidence type="ECO:0000256" key="3">
    <source>
        <dbReference type="ARBA" id="ARBA00022448"/>
    </source>
</evidence>
<feature type="transmembrane region" description="Helical" evidence="8">
    <location>
        <begin position="175"/>
        <end position="195"/>
    </location>
</feature>
<comment type="similarity">
    <text evidence="2">Belongs to the AzlC family.</text>
</comment>